<evidence type="ECO:0000256" key="5">
    <source>
        <dbReference type="PROSITE-ProRule" id="PRU00169"/>
    </source>
</evidence>
<gene>
    <name evidence="8" type="ORF">OMM_01619</name>
</gene>
<dbReference type="GO" id="GO:0003677">
    <property type="term" value="F:DNA binding"/>
    <property type="evidence" value="ECO:0007669"/>
    <property type="project" value="UniProtKB-KW"/>
</dbReference>
<dbReference type="InterPro" id="IPR011006">
    <property type="entry name" value="CheY-like_superfamily"/>
</dbReference>
<dbReference type="InterPro" id="IPR039420">
    <property type="entry name" value="WalR-like"/>
</dbReference>
<evidence type="ECO:0000256" key="3">
    <source>
        <dbReference type="ARBA" id="ARBA00023125"/>
    </source>
</evidence>
<dbReference type="GO" id="GO:0006355">
    <property type="term" value="P:regulation of DNA-templated transcription"/>
    <property type="evidence" value="ECO:0007669"/>
    <property type="project" value="InterPro"/>
</dbReference>
<dbReference type="InterPro" id="IPR016032">
    <property type="entry name" value="Sig_transdc_resp-reg_C-effctor"/>
</dbReference>
<dbReference type="InterPro" id="IPR058245">
    <property type="entry name" value="NreC/VraR/RcsB-like_REC"/>
</dbReference>
<keyword evidence="1 5" id="KW-0597">Phosphoprotein</keyword>
<evidence type="ECO:0000256" key="4">
    <source>
        <dbReference type="ARBA" id="ARBA00023163"/>
    </source>
</evidence>
<evidence type="ECO:0000256" key="2">
    <source>
        <dbReference type="ARBA" id="ARBA00023015"/>
    </source>
</evidence>
<dbReference type="SMART" id="SM00448">
    <property type="entry name" value="REC"/>
    <property type="match status" value="1"/>
</dbReference>
<name>A0A1V1PCP7_9BACT</name>
<reference evidence="9" key="1">
    <citation type="submission" date="2012-11" db="EMBL/GenBank/DDBJ databases">
        <authorList>
            <person name="Lucero-Rivera Y.E."/>
            <person name="Tovar-Ramirez D."/>
        </authorList>
    </citation>
    <scope>NUCLEOTIDE SEQUENCE [LARGE SCALE GENOMIC DNA]</scope>
    <source>
        <strain evidence="9">Araruama</strain>
    </source>
</reference>
<dbReference type="InterPro" id="IPR000792">
    <property type="entry name" value="Tscrpt_reg_LuxR_C"/>
</dbReference>
<evidence type="ECO:0000259" key="7">
    <source>
        <dbReference type="PROSITE" id="PS50110"/>
    </source>
</evidence>
<dbReference type="SMART" id="SM00421">
    <property type="entry name" value="HTH_LUXR"/>
    <property type="match status" value="1"/>
</dbReference>
<feature type="modified residue" description="4-aspartylphosphate" evidence="5">
    <location>
        <position position="75"/>
    </location>
</feature>
<dbReference type="CDD" id="cd06170">
    <property type="entry name" value="LuxR_C_like"/>
    <property type="match status" value="1"/>
</dbReference>
<evidence type="ECO:0000256" key="1">
    <source>
        <dbReference type="ARBA" id="ARBA00022553"/>
    </source>
</evidence>
<keyword evidence="3" id="KW-0238">DNA-binding</keyword>
<dbReference type="PROSITE" id="PS50110">
    <property type="entry name" value="RESPONSE_REGULATORY"/>
    <property type="match status" value="1"/>
</dbReference>
<protein>
    <submittedName>
        <fullName evidence="8">Two component transcriptional regulator</fullName>
    </submittedName>
</protein>
<evidence type="ECO:0000313" key="9">
    <source>
        <dbReference type="Proteomes" id="UP000189670"/>
    </source>
</evidence>
<keyword evidence="4" id="KW-0804">Transcription</keyword>
<feature type="domain" description="HTH luxR-type" evidence="6">
    <location>
        <begin position="163"/>
        <end position="229"/>
    </location>
</feature>
<dbReference type="PROSITE" id="PS50043">
    <property type="entry name" value="HTH_LUXR_2"/>
    <property type="match status" value="1"/>
</dbReference>
<evidence type="ECO:0000313" key="8">
    <source>
        <dbReference type="EMBL" id="ETR72568.1"/>
    </source>
</evidence>
<proteinExistence type="predicted"/>
<organism evidence="8 9">
    <name type="scientific">Candidatus Magnetoglobus multicellularis str. Araruama</name>
    <dbReference type="NCBI Taxonomy" id="890399"/>
    <lineage>
        <taxon>Bacteria</taxon>
        <taxon>Pseudomonadati</taxon>
        <taxon>Thermodesulfobacteriota</taxon>
        <taxon>Desulfobacteria</taxon>
        <taxon>Desulfobacterales</taxon>
        <taxon>Desulfobacteraceae</taxon>
        <taxon>Candidatus Magnetoglobus</taxon>
    </lineage>
</organism>
<dbReference type="SUPFAM" id="SSF46894">
    <property type="entry name" value="C-terminal effector domain of the bipartite response regulators"/>
    <property type="match status" value="1"/>
</dbReference>
<dbReference type="AlphaFoldDB" id="A0A1V1PCP7"/>
<feature type="domain" description="Response regulatory" evidence="7">
    <location>
        <begin position="24"/>
        <end position="141"/>
    </location>
</feature>
<keyword evidence="2" id="KW-0805">Transcription regulation</keyword>
<dbReference type="PANTHER" id="PTHR43214:SF41">
    <property type="entry name" value="NITRATE_NITRITE RESPONSE REGULATOR PROTEIN NARP"/>
    <property type="match status" value="1"/>
</dbReference>
<dbReference type="CDD" id="cd17535">
    <property type="entry name" value="REC_NarL-like"/>
    <property type="match status" value="1"/>
</dbReference>
<dbReference type="GO" id="GO:0000160">
    <property type="term" value="P:phosphorelay signal transduction system"/>
    <property type="evidence" value="ECO:0007669"/>
    <property type="project" value="InterPro"/>
</dbReference>
<dbReference type="SUPFAM" id="SSF52172">
    <property type="entry name" value="CheY-like"/>
    <property type="match status" value="1"/>
</dbReference>
<dbReference type="Gene3D" id="3.40.50.2300">
    <property type="match status" value="1"/>
</dbReference>
<comment type="caution">
    <text evidence="8">The sequence shown here is derived from an EMBL/GenBank/DDBJ whole genome shotgun (WGS) entry which is preliminary data.</text>
</comment>
<evidence type="ECO:0000259" key="6">
    <source>
        <dbReference type="PROSITE" id="PS50043"/>
    </source>
</evidence>
<dbReference type="EMBL" id="ATBP01000134">
    <property type="protein sequence ID" value="ETR72568.1"/>
    <property type="molecule type" value="Genomic_DNA"/>
</dbReference>
<sequence length="231" mass="26190">MKKQLLILSAFFTLDHDKKTGKIGILLGSDQPILMEGIQQILSSISNLSIQDQAETIIELIKKIKDPDYDMVIVDTFILGSQATDNLKRIKKQSPFLPILVYQTMGDDDNLAVRMLRHGADGYISRSSSTNELIAAIHKVAGGRKHINNRIAEKLAFEVDLYTPKPFHHLLSERERQVMFMIAEGKTMTQIASDLCLSYKTIATYRSRLFEKMKMRTNTEIVRYVISKGLA</sequence>
<dbReference type="Pfam" id="PF00196">
    <property type="entry name" value="GerE"/>
    <property type="match status" value="1"/>
</dbReference>
<dbReference type="PRINTS" id="PR00038">
    <property type="entry name" value="HTHLUXR"/>
</dbReference>
<dbReference type="Pfam" id="PF00072">
    <property type="entry name" value="Response_reg"/>
    <property type="match status" value="1"/>
</dbReference>
<accession>A0A1V1PCP7</accession>
<dbReference type="Proteomes" id="UP000189670">
    <property type="component" value="Unassembled WGS sequence"/>
</dbReference>
<dbReference type="PANTHER" id="PTHR43214">
    <property type="entry name" value="TWO-COMPONENT RESPONSE REGULATOR"/>
    <property type="match status" value="1"/>
</dbReference>
<dbReference type="InterPro" id="IPR001789">
    <property type="entry name" value="Sig_transdc_resp-reg_receiver"/>
</dbReference>